<name>A0A9J5YJF5_SOLCO</name>
<dbReference type="AlphaFoldDB" id="A0A9J5YJF5"/>
<accession>A0A9J5YJF5</accession>
<gene>
    <name evidence="1" type="ORF">H5410_031154</name>
</gene>
<protein>
    <submittedName>
        <fullName evidence="1">Uncharacterized protein</fullName>
    </submittedName>
</protein>
<organism evidence="1 2">
    <name type="scientific">Solanum commersonii</name>
    <name type="common">Commerson's wild potato</name>
    <name type="synonym">Commerson's nightshade</name>
    <dbReference type="NCBI Taxonomy" id="4109"/>
    <lineage>
        <taxon>Eukaryota</taxon>
        <taxon>Viridiplantae</taxon>
        <taxon>Streptophyta</taxon>
        <taxon>Embryophyta</taxon>
        <taxon>Tracheophyta</taxon>
        <taxon>Spermatophyta</taxon>
        <taxon>Magnoliopsida</taxon>
        <taxon>eudicotyledons</taxon>
        <taxon>Gunneridae</taxon>
        <taxon>Pentapetalae</taxon>
        <taxon>asterids</taxon>
        <taxon>lamiids</taxon>
        <taxon>Solanales</taxon>
        <taxon>Solanaceae</taxon>
        <taxon>Solanoideae</taxon>
        <taxon>Solaneae</taxon>
        <taxon>Solanum</taxon>
    </lineage>
</organism>
<reference evidence="1 2" key="1">
    <citation type="submission" date="2020-09" db="EMBL/GenBank/DDBJ databases">
        <title>De no assembly of potato wild relative species, Solanum commersonii.</title>
        <authorList>
            <person name="Cho K."/>
        </authorList>
    </citation>
    <scope>NUCLEOTIDE SEQUENCE [LARGE SCALE GENOMIC DNA]</scope>
    <source>
        <strain evidence="1">LZ3.2</strain>
        <tissue evidence="1">Leaf</tissue>
    </source>
</reference>
<proteinExistence type="predicted"/>
<evidence type="ECO:0000313" key="2">
    <source>
        <dbReference type="Proteomes" id="UP000824120"/>
    </source>
</evidence>
<keyword evidence="2" id="KW-1185">Reference proteome</keyword>
<dbReference type="Proteomes" id="UP000824120">
    <property type="component" value="Chromosome 6"/>
</dbReference>
<dbReference type="EMBL" id="JACXVP010000006">
    <property type="protein sequence ID" value="KAG5599784.1"/>
    <property type="molecule type" value="Genomic_DNA"/>
</dbReference>
<comment type="caution">
    <text evidence="1">The sequence shown here is derived from an EMBL/GenBank/DDBJ whole genome shotgun (WGS) entry which is preliminary data.</text>
</comment>
<evidence type="ECO:0000313" key="1">
    <source>
        <dbReference type="EMBL" id="KAG5599784.1"/>
    </source>
</evidence>
<sequence length="179" mass="20886">MKRRFAMSHKIMEWICSILREASGYHKKTRRRNKAENHMKRARILVSNDKKSIPKEVAISRNVGEWEIEEAKPVQHQRQQSIICKERETSLWVKQNIIELGKALGANFHIHEEESLELLIQVDSSRQTRRMENDNFGGAWNKNKSYFNLKIGGLAQKDSMIELRYGGALSAFFEGGEWK</sequence>